<dbReference type="KEGG" id="vg:63027191"/>
<accession>A0A7T1KSE5</accession>
<evidence type="ECO:0000313" key="1">
    <source>
        <dbReference type="EMBL" id="QPO17157.1"/>
    </source>
</evidence>
<reference evidence="1 2" key="1">
    <citation type="submission" date="2020-12" db="EMBL/GenBank/DDBJ databases">
        <authorList>
            <person name="Mahalingham V.A."/>
            <person name="Abad L.A."/>
            <person name="Dennis E.A."/>
            <person name="Alston T.C."/>
            <person name="Buckley J.R."/>
            <person name="Cao N.T."/>
            <person name="Cole K.B."/>
            <person name="Davis H.C."/>
            <person name="Fisher D.E."/>
            <person name="Jennings A.R."/>
            <person name="Litwin A.R."/>
            <person name="McCartney J.B."/>
            <person name="Mitchell K.E."/>
            <person name="Nasser J.B."/>
            <person name="Paudel P."/>
            <person name="Richoux S.A."/>
            <person name="Sisung K.L."/>
            <person name="Smith M.L."/>
            <person name="Sonnier C.R."/>
            <person name="Underwood K.G."/>
            <person name="Hunter C.W."/>
            <person name="Gottschalck B.A."/>
            <person name="Wiggina Z.F."/>
            <person name="Spears T.J."/>
            <person name="Hancock A.M."/>
            <person name="Gissendanner C.R."/>
            <person name="Findley A.M."/>
            <person name="Garlena R.A."/>
            <person name="Russell D.A."/>
            <person name="Jacobs-Sera D."/>
            <person name="Hatfull G.F."/>
        </authorList>
    </citation>
    <scope>NUCLEOTIDE SEQUENCE [LARGE SCALE GENOMIC DNA]</scope>
</reference>
<keyword evidence="2" id="KW-1185">Reference proteome</keyword>
<sequence>MITTIPVVAKRATDKGLRVKPEDVLEAIESGDLKATYTGDGPGWGYIIMQTHADEWIQRKLDVEHIWQHRELPPDVPRCSAVDG</sequence>
<proteinExistence type="predicted"/>
<name>A0A7T1KSE5_9CAUD</name>
<evidence type="ECO:0000313" key="2">
    <source>
        <dbReference type="Proteomes" id="UP000594820"/>
    </source>
</evidence>
<protein>
    <submittedName>
        <fullName evidence="1">Uncharacterized protein</fullName>
    </submittedName>
</protein>
<dbReference type="GeneID" id="63027191"/>
<organism evidence="1 2">
    <name type="scientific">Gordonia phage Lilbeanie</name>
    <dbReference type="NCBI Taxonomy" id="2794947"/>
    <lineage>
        <taxon>Viruses</taxon>
        <taxon>Duplodnaviria</taxon>
        <taxon>Heunggongvirae</taxon>
        <taxon>Uroviricota</taxon>
        <taxon>Caudoviricetes</taxon>
        <taxon>Stackebrandtviridae</taxon>
        <taxon>Lilbeanievirus</taxon>
        <taxon>Lilbeanievirus lilbeanie</taxon>
    </lineage>
</organism>
<dbReference type="EMBL" id="MW314850">
    <property type="protein sequence ID" value="QPO17157.1"/>
    <property type="molecule type" value="Genomic_DNA"/>
</dbReference>
<gene>
    <name evidence="1" type="primary">79</name>
    <name evidence="1" type="ORF">SEA_LILBEANIE_79</name>
</gene>
<dbReference type="Proteomes" id="UP000594820">
    <property type="component" value="Segment"/>
</dbReference>
<dbReference type="RefSeq" id="YP_010002640.1">
    <property type="nucleotide sequence ID" value="NC_053246.1"/>
</dbReference>